<keyword evidence="1" id="KW-0472">Membrane</keyword>
<evidence type="ECO:0000313" key="3">
    <source>
        <dbReference type="EMBL" id="RNJ43220.1"/>
    </source>
</evidence>
<feature type="domain" description="HTH LytTR-type" evidence="2">
    <location>
        <begin position="179"/>
        <end position="284"/>
    </location>
</feature>
<dbReference type="GO" id="GO:0000156">
    <property type="term" value="F:phosphorelay response regulator activity"/>
    <property type="evidence" value="ECO:0007669"/>
    <property type="project" value="InterPro"/>
</dbReference>
<keyword evidence="3" id="KW-0238">DNA-binding</keyword>
<dbReference type="SMART" id="SM00850">
    <property type="entry name" value="LytTR"/>
    <property type="match status" value="1"/>
</dbReference>
<dbReference type="PANTHER" id="PTHR37299">
    <property type="entry name" value="TRANSCRIPTIONAL REGULATOR-RELATED"/>
    <property type="match status" value="1"/>
</dbReference>
<proteinExistence type="predicted"/>
<dbReference type="InterPro" id="IPR007492">
    <property type="entry name" value="LytTR_DNA-bd_dom"/>
</dbReference>
<evidence type="ECO:0000313" key="4">
    <source>
        <dbReference type="Proteomes" id="UP000275436"/>
    </source>
</evidence>
<sequence>MKTMSAGPNSILNVTKGAPFALDAASFGMIAAGVAAIDLSNVFTIVHNSLRHGPGVALWIPSVAEASSGLSALAAVWIIASALRLASPGRMHWGGVALVHALASLCFSAQHVLGMVALRKVIYGVMGAHYQFELGDWLYEYRKDLLTYLIIAACLAAFRSRAENARREAAPRFESEPVFDIDIGARTIRVPLRAVLALRAAGNYVEVLLEDGRRLLVRGTLTSYAERLVPSGFERTHRSWLVNRARVTGLRPAGSGDMHLDLPGGCEAPLSRRFPEALRRLKQK</sequence>
<reference evidence="3 4" key="1">
    <citation type="journal article" date="2018" name="Mol. Plant Microbe Interact.">
        <title>Taxonomically Different Co-Microsymbionts of a Relict Legume, Oxytropis popoviana, Have Complementary Sets of Symbiotic Genes and Together Increase the Efficiency of Plant Nodulation.</title>
        <authorList>
            <person name="Safronova V."/>
            <person name="Belimov A."/>
            <person name="Sazanova A."/>
            <person name="Chirak E."/>
            <person name="Verkhozina A."/>
            <person name="Kuznetsova I."/>
            <person name="Andronov E."/>
            <person name="Puhalsky J."/>
            <person name="Tikhonovich I."/>
        </authorList>
    </citation>
    <scope>NUCLEOTIDE SEQUENCE [LARGE SCALE GENOMIC DNA]</scope>
    <source>
        <strain evidence="3 4">Opo-235</strain>
    </source>
</reference>
<evidence type="ECO:0000259" key="2">
    <source>
        <dbReference type="PROSITE" id="PS50930"/>
    </source>
</evidence>
<dbReference type="Proteomes" id="UP000275436">
    <property type="component" value="Unassembled WGS sequence"/>
</dbReference>
<dbReference type="PANTHER" id="PTHR37299:SF1">
    <property type="entry name" value="STAGE 0 SPORULATION PROTEIN A HOMOLOG"/>
    <property type="match status" value="1"/>
</dbReference>
<feature type="transmembrane region" description="Helical" evidence="1">
    <location>
        <begin position="93"/>
        <end position="113"/>
    </location>
</feature>
<feature type="transmembrane region" description="Helical" evidence="1">
    <location>
        <begin position="20"/>
        <end position="46"/>
    </location>
</feature>
<feature type="transmembrane region" description="Helical" evidence="1">
    <location>
        <begin position="66"/>
        <end position="86"/>
    </location>
</feature>
<accession>A0A3M9X6Y8</accession>
<evidence type="ECO:0000256" key="1">
    <source>
        <dbReference type="SAM" id="Phobius"/>
    </source>
</evidence>
<dbReference type="PIRSF" id="PIRSF031767">
    <property type="entry name" value="MHYE_LytTR"/>
    <property type="match status" value="1"/>
</dbReference>
<protein>
    <submittedName>
        <fullName evidence="3">DNA-binding response regulator</fullName>
    </submittedName>
</protein>
<keyword evidence="1" id="KW-0812">Transmembrane</keyword>
<dbReference type="Gene3D" id="2.40.50.1020">
    <property type="entry name" value="LytTr DNA-binding domain"/>
    <property type="match status" value="1"/>
</dbReference>
<comment type="caution">
    <text evidence="3">The sequence shown here is derived from an EMBL/GenBank/DDBJ whole genome shotgun (WGS) entry which is preliminary data.</text>
</comment>
<dbReference type="RefSeq" id="WP_123169221.1">
    <property type="nucleotide sequence ID" value="NZ_QKOD01000007.1"/>
</dbReference>
<dbReference type="InterPro" id="IPR012379">
    <property type="entry name" value="LytTR_MHYE"/>
</dbReference>
<dbReference type="AlphaFoldDB" id="A0A3M9X6Y8"/>
<dbReference type="EMBL" id="QKOD01000007">
    <property type="protein sequence ID" value="RNJ43220.1"/>
    <property type="molecule type" value="Genomic_DNA"/>
</dbReference>
<organism evidence="3 4">
    <name type="scientific">Mesorhizobium japonicum</name>
    <dbReference type="NCBI Taxonomy" id="2066070"/>
    <lineage>
        <taxon>Bacteria</taxon>
        <taxon>Pseudomonadati</taxon>
        <taxon>Pseudomonadota</taxon>
        <taxon>Alphaproteobacteria</taxon>
        <taxon>Hyphomicrobiales</taxon>
        <taxon>Phyllobacteriaceae</taxon>
        <taxon>Mesorhizobium</taxon>
    </lineage>
</organism>
<dbReference type="PROSITE" id="PS50930">
    <property type="entry name" value="HTH_LYTTR"/>
    <property type="match status" value="1"/>
</dbReference>
<dbReference type="Pfam" id="PF04397">
    <property type="entry name" value="LytTR"/>
    <property type="match status" value="1"/>
</dbReference>
<dbReference type="InterPro" id="IPR046947">
    <property type="entry name" value="LytR-like"/>
</dbReference>
<name>A0A3M9X6Y8_9HYPH</name>
<keyword evidence="1" id="KW-1133">Transmembrane helix</keyword>
<dbReference type="GO" id="GO:0003677">
    <property type="term" value="F:DNA binding"/>
    <property type="evidence" value="ECO:0007669"/>
    <property type="project" value="UniProtKB-KW"/>
</dbReference>
<gene>
    <name evidence="3" type="ORF">DNR46_25140</name>
</gene>